<evidence type="ECO:0000313" key="3">
    <source>
        <dbReference type="Proteomes" id="UP000831759"/>
    </source>
</evidence>
<sequence>MGTHIKLDAALSGGGRVDMGRDRRLSAVSTKGNWRSFKRANFREQGLICRIRQLWSAFSCDGEVVGMLNYATPSSWRRPAISQDEMANEYNLMLVIGAGLSLIAALLHVGVIIVGPSWYQLFGAGDRFVRAAQAGRWFPAVFTAGIALVLAVWAAYALSAAGVIERLPLVRPALIGITSIYLLRGLLGPLALAGTGRSRRFIMISSAICLVYGLVHLFGLVQVWGSLV</sequence>
<keyword evidence="1" id="KW-1133">Transmembrane helix</keyword>
<dbReference type="EMBL" id="CP094619">
    <property type="protein sequence ID" value="UQN34685.1"/>
    <property type="molecule type" value="Genomic_DNA"/>
</dbReference>
<name>A0ABY4NE88_9BURK</name>
<keyword evidence="3" id="KW-1185">Reference proteome</keyword>
<dbReference type="RefSeq" id="WP_249459452.1">
    <property type="nucleotide sequence ID" value="NZ_CP094619.1"/>
</dbReference>
<keyword evidence="1" id="KW-0812">Transmembrane</keyword>
<proteinExistence type="predicted"/>
<reference evidence="2 3" key="1">
    <citation type="journal article" date="2022" name="Int. J. Syst. Evol. Microbiol.">
        <title>Characterization of Alcaligenes aquatilis as a novel member of heterotrophic nitrifier-aerobic denitrifier and its performance in treating piggery wastewater.</title>
        <authorList>
            <person name="Cao X."/>
            <person name="Zhao B."/>
            <person name="Wu Y."/>
            <person name="Huang J."/>
            <person name="Wang H."/>
            <person name="Sun X."/>
            <person name="Li S."/>
        </authorList>
    </citation>
    <scope>NUCLEOTIDE SEQUENCE [LARGE SCALE GENOMIC DNA]</scope>
    <source>
        <strain evidence="2 3">AS1</strain>
    </source>
</reference>
<protein>
    <submittedName>
        <fullName evidence="2">Uncharacterized protein</fullName>
    </submittedName>
</protein>
<feature type="transmembrane region" description="Helical" evidence="1">
    <location>
        <begin position="173"/>
        <end position="194"/>
    </location>
</feature>
<dbReference type="Proteomes" id="UP000831759">
    <property type="component" value="Chromosome"/>
</dbReference>
<feature type="transmembrane region" description="Helical" evidence="1">
    <location>
        <begin position="92"/>
        <end position="116"/>
    </location>
</feature>
<evidence type="ECO:0000313" key="2">
    <source>
        <dbReference type="EMBL" id="UQN34685.1"/>
    </source>
</evidence>
<feature type="transmembrane region" description="Helical" evidence="1">
    <location>
        <begin position="201"/>
        <end position="225"/>
    </location>
</feature>
<accession>A0ABY4NE88</accession>
<keyword evidence="1" id="KW-0472">Membrane</keyword>
<evidence type="ECO:0000256" key="1">
    <source>
        <dbReference type="SAM" id="Phobius"/>
    </source>
</evidence>
<organism evidence="2 3">
    <name type="scientific">Alcaligenes aquatilis</name>
    <dbReference type="NCBI Taxonomy" id="323284"/>
    <lineage>
        <taxon>Bacteria</taxon>
        <taxon>Pseudomonadati</taxon>
        <taxon>Pseudomonadota</taxon>
        <taxon>Betaproteobacteria</taxon>
        <taxon>Burkholderiales</taxon>
        <taxon>Alcaligenaceae</taxon>
        <taxon>Alcaligenes</taxon>
    </lineage>
</organism>
<gene>
    <name evidence="2" type="ORF">MTR80_10210</name>
</gene>
<dbReference type="GeneID" id="96869313"/>
<feature type="transmembrane region" description="Helical" evidence="1">
    <location>
        <begin position="137"/>
        <end position="161"/>
    </location>
</feature>